<comment type="caution">
    <text evidence="1">The sequence shown here is derived from an EMBL/GenBank/DDBJ whole genome shotgun (WGS) entry which is preliminary data.</text>
</comment>
<name>A0ABW8PA23_9FLAO</name>
<organism evidence="1 2">
    <name type="scientific">Flavobacterium oreochromis</name>
    <dbReference type="NCBI Taxonomy" id="2906078"/>
    <lineage>
        <taxon>Bacteria</taxon>
        <taxon>Pseudomonadati</taxon>
        <taxon>Bacteroidota</taxon>
        <taxon>Flavobacteriia</taxon>
        <taxon>Flavobacteriales</taxon>
        <taxon>Flavobacteriaceae</taxon>
        <taxon>Flavobacterium</taxon>
    </lineage>
</organism>
<evidence type="ECO:0000313" key="2">
    <source>
        <dbReference type="Proteomes" id="UP001621706"/>
    </source>
</evidence>
<dbReference type="EMBL" id="JAZGZP010000014">
    <property type="protein sequence ID" value="MFK7001301.1"/>
    <property type="molecule type" value="Genomic_DNA"/>
</dbReference>
<protein>
    <submittedName>
        <fullName evidence="1">Uncharacterized protein</fullName>
    </submittedName>
</protein>
<proteinExistence type="predicted"/>
<keyword evidence="2" id="KW-1185">Reference proteome</keyword>
<accession>A0ABW8PA23</accession>
<dbReference type="Proteomes" id="UP001621706">
    <property type="component" value="Unassembled WGS sequence"/>
</dbReference>
<dbReference type="RefSeq" id="WP_123902160.1">
    <property type="nucleotide sequence ID" value="NZ_JAZGZP010000014.1"/>
</dbReference>
<gene>
    <name evidence="1" type="ORF">V3I07_10380</name>
</gene>
<sequence>MKKKLLLIFVILNSLLIKGQVGIGTSTPQGILDINSTTSGLVPPKVALIAADTELPVLNPQGGSIVSGTIVYNIATNGVAPNDVVPGFYYWSGTRWLLLTNQSISTPTNWTLSGNNNTNSNTHFIGTTNANDFVTKTDNVERLRVTSAGNLGIGTSSPTSTLDVNGTLRVRNIPVTTSSNQLLTSDANGNIATFNSYLPSDVDGIIASGPVSYSLSAPATVNNINLGLSTTVNLPANKNCMIIVTYSVPIGISSFPKQEIIGYYGIRFLKNGIEAEAGSRKSSFVNNYEASAPYNSTADMLTITNTYIEKITTGASPVSITYALNGYLEYYSSFNATFLFNMWSLSSPNYNWGRATITKQVYIL</sequence>
<reference evidence="1 2" key="1">
    <citation type="submission" date="2024-02" db="EMBL/GenBank/DDBJ databases">
        <title>Comparative Genomic Analysis of Flavobacterium Species Causing Columnaris Disease of Freshwater Fish in Thailand: Insights into Virulence and Resistance Mechanisms.</title>
        <authorList>
            <person name="Nguyen D."/>
            <person name="Chokmangmeepisarn P."/>
            <person name="Khianchaikhan K."/>
            <person name="Morishita M."/>
            <person name="Bunnoy A."/>
            <person name="Rodkhum C."/>
        </authorList>
    </citation>
    <scope>NUCLEOTIDE SEQUENCE [LARGE SCALE GENOMIC DNA]</scope>
    <source>
        <strain evidence="1 2">CNRT2201</strain>
    </source>
</reference>
<evidence type="ECO:0000313" key="1">
    <source>
        <dbReference type="EMBL" id="MFK7001301.1"/>
    </source>
</evidence>